<dbReference type="EC" id="3.4.24.-" evidence="9"/>
<evidence type="ECO:0000313" key="12">
    <source>
        <dbReference type="WBParaSite" id="Pan_g16137.t1"/>
    </source>
</evidence>
<feature type="binding site" evidence="8">
    <location>
        <position position="221"/>
    </location>
    <ligand>
        <name>Zn(2+)</name>
        <dbReference type="ChEBI" id="CHEBI:29105"/>
        <note>catalytic</note>
    </ligand>
</feature>
<dbReference type="GO" id="GO:0006508">
    <property type="term" value="P:proteolysis"/>
    <property type="evidence" value="ECO:0007669"/>
    <property type="project" value="UniProtKB-KW"/>
</dbReference>
<keyword evidence="1" id="KW-0245">EGF-like domain</keyword>
<dbReference type="PROSITE" id="PS51864">
    <property type="entry name" value="ASTACIN"/>
    <property type="match status" value="1"/>
</dbReference>
<dbReference type="GO" id="GO:0004222">
    <property type="term" value="F:metalloendopeptidase activity"/>
    <property type="evidence" value="ECO:0007669"/>
    <property type="project" value="UniProtKB-UniRule"/>
</dbReference>
<dbReference type="InterPro" id="IPR006026">
    <property type="entry name" value="Peptidase_Metallo"/>
</dbReference>
<dbReference type="SMART" id="SM00235">
    <property type="entry name" value="ZnMc"/>
    <property type="match status" value="1"/>
</dbReference>
<dbReference type="Gene3D" id="3.40.390.10">
    <property type="entry name" value="Collagenase (Catalytic Domain)"/>
    <property type="match status" value="1"/>
</dbReference>
<dbReference type="PRINTS" id="PR00480">
    <property type="entry name" value="ASTACIN"/>
</dbReference>
<evidence type="ECO:0000256" key="2">
    <source>
        <dbReference type="ARBA" id="ARBA00022670"/>
    </source>
</evidence>
<feature type="signal peptide" evidence="9">
    <location>
        <begin position="1"/>
        <end position="16"/>
    </location>
</feature>
<dbReference type="InterPro" id="IPR024079">
    <property type="entry name" value="MetalloPept_cat_dom_sf"/>
</dbReference>
<dbReference type="AlphaFoldDB" id="A0A7E4V562"/>
<feature type="binding site" evidence="8">
    <location>
        <position position="227"/>
    </location>
    <ligand>
        <name>Zn(2+)</name>
        <dbReference type="ChEBI" id="CHEBI:29105"/>
        <note>catalytic</note>
    </ligand>
</feature>
<dbReference type="InterPro" id="IPR001506">
    <property type="entry name" value="Peptidase_M12A"/>
</dbReference>
<keyword evidence="5 8" id="KW-0862">Zinc</keyword>
<feature type="binding site" evidence="8">
    <location>
        <position position="217"/>
    </location>
    <ligand>
        <name>Zn(2+)</name>
        <dbReference type="ChEBI" id="CHEBI:29105"/>
        <note>catalytic</note>
    </ligand>
</feature>
<evidence type="ECO:0000256" key="8">
    <source>
        <dbReference type="PROSITE-ProRule" id="PRU01211"/>
    </source>
</evidence>
<evidence type="ECO:0000256" key="7">
    <source>
        <dbReference type="ARBA" id="ARBA00023157"/>
    </source>
</evidence>
<evidence type="ECO:0000256" key="6">
    <source>
        <dbReference type="ARBA" id="ARBA00023049"/>
    </source>
</evidence>
<evidence type="ECO:0000256" key="4">
    <source>
        <dbReference type="ARBA" id="ARBA00022801"/>
    </source>
</evidence>
<keyword evidence="7" id="KW-1015">Disulfide bond</keyword>
<name>A0A7E4V562_PANRE</name>
<keyword evidence="2 8" id="KW-0645">Protease</keyword>
<dbReference type="WBParaSite" id="Pan_g16137.t1">
    <property type="protein sequence ID" value="Pan_g16137.t1"/>
    <property type="gene ID" value="Pan_g16137"/>
</dbReference>
<keyword evidence="9" id="KW-0732">Signal</keyword>
<comment type="cofactor">
    <cofactor evidence="8 9">
        <name>Zn(2+)</name>
        <dbReference type="ChEBI" id="CHEBI:29105"/>
    </cofactor>
    <text evidence="8 9">Binds 1 zinc ion per subunit.</text>
</comment>
<keyword evidence="11" id="KW-1185">Reference proteome</keyword>
<evidence type="ECO:0000256" key="1">
    <source>
        <dbReference type="ARBA" id="ARBA00022536"/>
    </source>
</evidence>
<dbReference type="InterPro" id="IPR035914">
    <property type="entry name" value="Sperma_CUB_dom_sf"/>
</dbReference>
<evidence type="ECO:0000259" key="10">
    <source>
        <dbReference type="PROSITE" id="PS51864"/>
    </source>
</evidence>
<evidence type="ECO:0000256" key="5">
    <source>
        <dbReference type="ARBA" id="ARBA00022833"/>
    </source>
</evidence>
<evidence type="ECO:0000256" key="9">
    <source>
        <dbReference type="RuleBase" id="RU361183"/>
    </source>
</evidence>
<dbReference type="SUPFAM" id="SSF55486">
    <property type="entry name" value="Metalloproteases ('zincins'), catalytic domain"/>
    <property type="match status" value="1"/>
</dbReference>
<dbReference type="Proteomes" id="UP000492821">
    <property type="component" value="Unassembled WGS sequence"/>
</dbReference>
<feature type="chain" id="PRO_5029033096" description="Metalloendopeptidase" evidence="9">
    <location>
        <begin position="17"/>
        <end position="491"/>
    </location>
</feature>
<feature type="domain" description="Peptidase M12A" evidence="10">
    <location>
        <begin position="120"/>
        <end position="324"/>
    </location>
</feature>
<dbReference type="PANTHER" id="PTHR10127:SF780">
    <property type="entry name" value="METALLOENDOPEPTIDASE"/>
    <property type="match status" value="1"/>
</dbReference>
<reference evidence="12" key="2">
    <citation type="submission" date="2020-10" db="UniProtKB">
        <authorList>
            <consortium name="WormBaseParasite"/>
        </authorList>
    </citation>
    <scope>IDENTIFICATION</scope>
</reference>
<protein>
    <recommendedName>
        <fullName evidence="9">Metalloendopeptidase</fullName>
        <ecNumber evidence="9">3.4.24.-</ecNumber>
    </recommendedName>
</protein>
<reference evidence="11" key="1">
    <citation type="journal article" date="2013" name="Genetics">
        <title>The draft genome and transcriptome of Panagrellus redivivus are shaped by the harsh demands of a free-living lifestyle.</title>
        <authorList>
            <person name="Srinivasan J."/>
            <person name="Dillman A.R."/>
            <person name="Macchietto M.G."/>
            <person name="Heikkinen L."/>
            <person name="Lakso M."/>
            <person name="Fracchia K.M."/>
            <person name="Antoshechkin I."/>
            <person name="Mortazavi A."/>
            <person name="Wong G."/>
            <person name="Sternberg P.W."/>
        </authorList>
    </citation>
    <scope>NUCLEOTIDE SEQUENCE [LARGE SCALE GENOMIC DNA]</scope>
    <source>
        <strain evidence="11">MT8872</strain>
    </source>
</reference>
<accession>A0A7E4V562</accession>
<keyword evidence="3 8" id="KW-0479">Metal-binding</keyword>
<organism evidence="11 12">
    <name type="scientific">Panagrellus redivivus</name>
    <name type="common">Microworm</name>
    <dbReference type="NCBI Taxonomy" id="6233"/>
    <lineage>
        <taxon>Eukaryota</taxon>
        <taxon>Metazoa</taxon>
        <taxon>Ecdysozoa</taxon>
        <taxon>Nematoda</taxon>
        <taxon>Chromadorea</taxon>
        <taxon>Rhabditida</taxon>
        <taxon>Tylenchina</taxon>
        <taxon>Panagrolaimomorpha</taxon>
        <taxon>Panagrolaimoidea</taxon>
        <taxon>Panagrolaimidae</taxon>
        <taxon>Panagrellus</taxon>
    </lineage>
</organism>
<dbReference type="PANTHER" id="PTHR10127">
    <property type="entry name" value="DISCOIDIN, CUB, EGF, LAMININ , AND ZINC METALLOPROTEASE DOMAIN CONTAINING"/>
    <property type="match status" value="1"/>
</dbReference>
<dbReference type="SUPFAM" id="SSF49854">
    <property type="entry name" value="Spermadhesin, CUB domain"/>
    <property type="match status" value="1"/>
</dbReference>
<proteinExistence type="predicted"/>
<dbReference type="GO" id="GO:0008270">
    <property type="term" value="F:zinc ion binding"/>
    <property type="evidence" value="ECO:0007669"/>
    <property type="project" value="UniProtKB-UniRule"/>
</dbReference>
<keyword evidence="6 8" id="KW-0482">Metalloprotease</keyword>
<keyword evidence="4 8" id="KW-0378">Hydrolase</keyword>
<sequence>MMALLLFYVGLICVFAIPGNRDLEAPREVTAAKLERIRKLQAERLAREGKDQIAENLIQKLIRPRKFSPKFYAKSSTPSIPMINEKYTDVLYDGDIRLTNQQLDEMINELDGGRKFQNRGQIKYPYYMWNKAMIPYYFDESLPDSEARDAVRQAIKYYEEHTCLRFKELDYPVNGLAMIEFGNDDTGCNSLVGRWYYIGAQRINLGIYCRSQDIILHEIGHALGFVHTQMRPDSGSYVKPLDDNLRARYSYAFRPKFHTIDQNYSYDYMSIMHYPETAFQTKSARRQNLPTLYALIPYYQHLMGTTTEPSFIDLAMLNKFYRCEESCPRKLACSNGGYQNYKKCDECVCATGFTGPHCRKRAGSENKETDCGGYFQAVPQWTTLESNVTSKCTWWIIADENKYIQVQFQQYTGAYSTNCLKGGLELRFADRLVEGFRICQMPSTPTYVSFKRTVIINGYAEDQPQYFRLRFRQVDTTTTRTDTLPTFQNNH</sequence>
<comment type="caution">
    <text evidence="8">Lacks conserved residue(s) required for the propagation of feature annotation.</text>
</comment>
<evidence type="ECO:0000256" key="3">
    <source>
        <dbReference type="ARBA" id="ARBA00022723"/>
    </source>
</evidence>
<dbReference type="Pfam" id="PF01400">
    <property type="entry name" value="Astacin"/>
    <property type="match status" value="1"/>
</dbReference>
<feature type="active site" evidence="8">
    <location>
        <position position="218"/>
    </location>
</feature>
<evidence type="ECO:0000313" key="11">
    <source>
        <dbReference type="Proteomes" id="UP000492821"/>
    </source>
</evidence>